<feature type="transmembrane region" description="Helical" evidence="8">
    <location>
        <begin position="219"/>
        <end position="241"/>
    </location>
</feature>
<feature type="transmembrane region" description="Helical" evidence="8">
    <location>
        <begin position="338"/>
        <end position="357"/>
    </location>
</feature>
<evidence type="ECO:0000313" key="9">
    <source>
        <dbReference type="EMBL" id="MBC8590217.1"/>
    </source>
</evidence>
<evidence type="ECO:0000313" key="10">
    <source>
        <dbReference type="Proteomes" id="UP000601522"/>
    </source>
</evidence>
<evidence type="ECO:0000256" key="1">
    <source>
        <dbReference type="ARBA" id="ARBA00004141"/>
    </source>
</evidence>
<keyword evidence="10" id="KW-1185">Reference proteome</keyword>
<dbReference type="Pfam" id="PF03845">
    <property type="entry name" value="Spore_permease"/>
    <property type="match status" value="1"/>
</dbReference>
<evidence type="ECO:0000256" key="4">
    <source>
        <dbReference type="ARBA" id="ARBA00022544"/>
    </source>
</evidence>
<dbReference type="InterPro" id="IPR004761">
    <property type="entry name" value="Spore_GerAB"/>
</dbReference>
<dbReference type="EMBL" id="JACRTK010000001">
    <property type="protein sequence ID" value="MBC8590217.1"/>
    <property type="molecule type" value="Genomic_DNA"/>
</dbReference>
<name>A0A926IH32_9FIRM</name>
<feature type="transmembrane region" description="Helical" evidence="8">
    <location>
        <begin position="271"/>
        <end position="295"/>
    </location>
</feature>
<keyword evidence="7 8" id="KW-0472">Membrane</keyword>
<sequence length="363" mass="40349">MSKDLKVSHIQIRGLIVSSVIGVGILSLPNILTILLGKDGWIAILTIGLISIPLLWVINQVFKENPGKDFFQIGRETLGKPIFNLLLVSLFGSLLLYCASLSRILGEMVKAFLLSNTPVEVIIIVFILATSYIATCEIDVICRAGYFMYPIIIGFALIFVLLALPTADFTNILPAFQGDLTNLPKGILNTFFSFAGFELIIFAVPYAEDKKEVLKSSMLAILTITIIYLSLFFITLTQFTVEEIQNQIFPVLIIAKNVDLPGYFLQNLDGFVVAIWVLVIFASVGPSYYGSGKILSEVFSTKSHKNFIWLLAPVIYFIATMPENMIQMERSIGRIRNILGIISIIVVPALIYIVGILRRRLSK</sequence>
<accession>A0A926IH32</accession>
<dbReference type="RefSeq" id="WP_249323037.1">
    <property type="nucleotide sequence ID" value="NZ_JACRTK010000001.1"/>
</dbReference>
<comment type="subcellular location">
    <subcellularLocation>
        <location evidence="1">Membrane</location>
        <topology evidence="1">Multi-pass membrane protein</topology>
    </subcellularLocation>
</comment>
<comment type="similarity">
    <text evidence="2">Belongs to the amino acid-polyamine-organocation (APC) superfamily. Spore germination protein (SGP) (TC 2.A.3.9) family.</text>
</comment>
<dbReference type="GO" id="GO:0016020">
    <property type="term" value="C:membrane"/>
    <property type="evidence" value="ECO:0007669"/>
    <property type="project" value="UniProtKB-SubCell"/>
</dbReference>
<evidence type="ECO:0000256" key="2">
    <source>
        <dbReference type="ARBA" id="ARBA00007998"/>
    </source>
</evidence>
<keyword evidence="6 8" id="KW-1133">Transmembrane helix</keyword>
<dbReference type="PANTHER" id="PTHR34975">
    <property type="entry name" value="SPORE GERMINATION PROTEIN A2"/>
    <property type="match status" value="1"/>
</dbReference>
<evidence type="ECO:0000256" key="8">
    <source>
        <dbReference type="SAM" id="Phobius"/>
    </source>
</evidence>
<feature type="transmembrane region" description="Helical" evidence="8">
    <location>
        <begin position="82"/>
        <end position="105"/>
    </location>
</feature>
<keyword evidence="3" id="KW-0813">Transport</keyword>
<dbReference type="PANTHER" id="PTHR34975:SF2">
    <property type="entry name" value="SPORE GERMINATION PROTEIN A2"/>
    <property type="match status" value="1"/>
</dbReference>
<feature type="transmembrane region" description="Helical" evidence="8">
    <location>
        <begin position="12"/>
        <end position="35"/>
    </location>
</feature>
<protein>
    <submittedName>
        <fullName evidence="9">Endospore germination permease</fullName>
    </submittedName>
</protein>
<reference evidence="9 10" key="1">
    <citation type="submission" date="2020-08" db="EMBL/GenBank/DDBJ databases">
        <title>Genome public.</title>
        <authorList>
            <person name="Liu C."/>
            <person name="Sun Q."/>
        </authorList>
    </citation>
    <scope>NUCLEOTIDE SEQUENCE [LARGE SCALE GENOMIC DNA]</scope>
    <source>
        <strain evidence="9 10">NSJ-26</strain>
    </source>
</reference>
<organism evidence="9 10">
    <name type="scientific">Wansuia hejianensis</name>
    <dbReference type="NCBI Taxonomy" id="2763667"/>
    <lineage>
        <taxon>Bacteria</taxon>
        <taxon>Bacillati</taxon>
        <taxon>Bacillota</taxon>
        <taxon>Clostridia</taxon>
        <taxon>Lachnospirales</taxon>
        <taxon>Lachnospiraceae</taxon>
        <taxon>Wansuia</taxon>
    </lineage>
</organism>
<feature type="transmembrane region" description="Helical" evidence="8">
    <location>
        <begin position="187"/>
        <end position="207"/>
    </location>
</feature>
<evidence type="ECO:0000256" key="5">
    <source>
        <dbReference type="ARBA" id="ARBA00022692"/>
    </source>
</evidence>
<feature type="transmembrane region" description="Helical" evidence="8">
    <location>
        <begin position="146"/>
        <end position="167"/>
    </location>
</feature>
<evidence type="ECO:0000256" key="7">
    <source>
        <dbReference type="ARBA" id="ARBA00023136"/>
    </source>
</evidence>
<gene>
    <name evidence="9" type="ORF">H8689_03555</name>
</gene>
<evidence type="ECO:0000256" key="3">
    <source>
        <dbReference type="ARBA" id="ARBA00022448"/>
    </source>
</evidence>
<dbReference type="NCBIfam" id="TIGR00912">
    <property type="entry name" value="2A0309"/>
    <property type="match status" value="1"/>
</dbReference>
<feature type="transmembrane region" description="Helical" evidence="8">
    <location>
        <begin position="111"/>
        <end position="134"/>
    </location>
</feature>
<proteinExistence type="inferred from homology"/>
<keyword evidence="5 8" id="KW-0812">Transmembrane</keyword>
<dbReference type="Gene3D" id="1.20.1740.10">
    <property type="entry name" value="Amino acid/polyamine transporter I"/>
    <property type="match status" value="1"/>
</dbReference>
<feature type="transmembrane region" description="Helical" evidence="8">
    <location>
        <begin position="307"/>
        <end position="326"/>
    </location>
</feature>
<dbReference type="Proteomes" id="UP000601522">
    <property type="component" value="Unassembled WGS sequence"/>
</dbReference>
<dbReference type="AlphaFoldDB" id="A0A926IH32"/>
<keyword evidence="4" id="KW-0309">Germination</keyword>
<feature type="transmembrane region" description="Helical" evidence="8">
    <location>
        <begin position="41"/>
        <end position="62"/>
    </location>
</feature>
<evidence type="ECO:0000256" key="6">
    <source>
        <dbReference type="ARBA" id="ARBA00022989"/>
    </source>
</evidence>
<comment type="caution">
    <text evidence="9">The sequence shown here is derived from an EMBL/GenBank/DDBJ whole genome shotgun (WGS) entry which is preliminary data.</text>
</comment>
<dbReference type="GO" id="GO:0009847">
    <property type="term" value="P:spore germination"/>
    <property type="evidence" value="ECO:0007669"/>
    <property type="project" value="InterPro"/>
</dbReference>